<name>A0A9P0E4Z9_NEZVI</name>
<dbReference type="AlphaFoldDB" id="A0A9P0E4Z9"/>
<organism evidence="2 3">
    <name type="scientific">Nezara viridula</name>
    <name type="common">Southern green stink bug</name>
    <name type="synonym">Cimex viridulus</name>
    <dbReference type="NCBI Taxonomy" id="85310"/>
    <lineage>
        <taxon>Eukaryota</taxon>
        <taxon>Metazoa</taxon>
        <taxon>Ecdysozoa</taxon>
        <taxon>Arthropoda</taxon>
        <taxon>Hexapoda</taxon>
        <taxon>Insecta</taxon>
        <taxon>Pterygota</taxon>
        <taxon>Neoptera</taxon>
        <taxon>Paraneoptera</taxon>
        <taxon>Hemiptera</taxon>
        <taxon>Heteroptera</taxon>
        <taxon>Panheteroptera</taxon>
        <taxon>Pentatomomorpha</taxon>
        <taxon>Pentatomoidea</taxon>
        <taxon>Pentatomidae</taxon>
        <taxon>Pentatominae</taxon>
        <taxon>Nezara</taxon>
    </lineage>
</organism>
<protein>
    <recommendedName>
        <fullName evidence="1">PNT domain-containing protein</fullName>
    </recommendedName>
</protein>
<accession>A0A9P0E4Z9</accession>
<evidence type="ECO:0000313" key="3">
    <source>
        <dbReference type="Proteomes" id="UP001152798"/>
    </source>
</evidence>
<dbReference type="Gene3D" id="1.10.150.50">
    <property type="entry name" value="Transcription Factor, Ets-1"/>
    <property type="match status" value="1"/>
</dbReference>
<dbReference type="OrthoDB" id="10042983at2759"/>
<dbReference type="PROSITE" id="PS51433">
    <property type="entry name" value="PNT"/>
    <property type="match status" value="1"/>
</dbReference>
<evidence type="ECO:0000313" key="2">
    <source>
        <dbReference type="EMBL" id="CAH1389948.1"/>
    </source>
</evidence>
<dbReference type="Pfam" id="PF02198">
    <property type="entry name" value="SAM_PNT"/>
    <property type="match status" value="1"/>
</dbReference>
<dbReference type="EMBL" id="OV725077">
    <property type="protein sequence ID" value="CAH1389948.1"/>
    <property type="molecule type" value="Genomic_DNA"/>
</dbReference>
<dbReference type="InterPro" id="IPR003118">
    <property type="entry name" value="Pointed_dom"/>
</dbReference>
<dbReference type="SMART" id="SM00251">
    <property type="entry name" value="SAM_PNT"/>
    <property type="match status" value="1"/>
</dbReference>
<keyword evidence="3" id="KW-1185">Reference proteome</keyword>
<gene>
    <name evidence="2" type="ORF">NEZAVI_LOCUS1230</name>
</gene>
<dbReference type="InterPro" id="IPR013761">
    <property type="entry name" value="SAM/pointed_sf"/>
</dbReference>
<sequence length="105" mass="12522">MQCQQQIINPYENNWHSTMDNVELDVPEDPRYWTRTDVAAWLQHTESQHHLPSIRLDRFFMNGKALCLMTMEMFLDRVPIGGKLLYKDFQLRLAKAIYNIDLHQS</sequence>
<proteinExistence type="predicted"/>
<dbReference type="FunFam" id="1.10.150.50:FF:000061">
    <property type="entry name" value="Ets DNA-binding protein pokkuri"/>
    <property type="match status" value="1"/>
</dbReference>
<dbReference type="GO" id="GO:0043565">
    <property type="term" value="F:sequence-specific DNA binding"/>
    <property type="evidence" value="ECO:0007669"/>
    <property type="project" value="InterPro"/>
</dbReference>
<feature type="domain" description="PNT" evidence="1">
    <location>
        <begin position="12"/>
        <end position="96"/>
    </location>
</feature>
<dbReference type="Proteomes" id="UP001152798">
    <property type="component" value="Chromosome 1"/>
</dbReference>
<reference evidence="2" key="1">
    <citation type="submission" date="2022-01" db="EMBL/GenBank/DDBJ databases">
        <authorList>
            <person name="King R."/>
        </authorList>
    </citation>
    <scope>NUCLEOTIDE SEQUENCE</scope>
</reference>
<dbReference type="SUPFAM" id="SSF47769">
    <property type="entry name" value="SAM/Pointed domain"/>
    <property type="match status" value="1"/>
</dbReference>
<evidence type="ECO:0000259" key="1">
    <source>
        <dbReference type="PROSITE" id="PS51433"/>
    </source>
</evidence>